<dbReference type="Gene3D" id="1.25.10.10">
    <property type="entry name" value="Leucine-rich Repeat Variant"/>
    <property type="match status" value="1"/>
</dbReference>
<evidence type="ECO:0000313" key="1">
    <source>
        <dbReference type="EMBL" id="ABJ84856.1"/>
    </source>
</evidence>
<dbReference type="SUPFAM" id="SSF48371">
    <property type="entry name" value="ARM repeat"/>
    <property type="match status" value="1"/>
</dbReference>
<dbReference type="eggNOG" id="COG1413">
    <property type="taxonomic scope" value="Bacteria"/>
</dbReference>
<dbReference type="InterPro" id="IPR016024">
    <property type="entry name" value="ARM-type_fold"/>
</dbReference>
<dbReference type="AlphaFoldDB" id="Q01ZQ9"/>
<dbReference type="STRING" id="234267.Acid_3888"/>
<dbReference type="InterPro" id="IPR011989">
    <property type="entry name" value="ARM-like"/>
</dbReference>
<organism evidence="1">
    <name type="scientific">Solibacter usitatus (strain Ellin6076)</name>
    <dbReference type="NCBI Taxonomy" id="234267"/>
    <lineage>
        <taxon>Bacteria</taxon>
        <taxon>Pseudomonadati</taxon>
        <taxon>Acidobacteriota</taxon>
        <taxon>Terriglobia</taxon>
        <taxon>Bryobacterales</taxon>
        <taxon>Solibacteraceae</taxon>
        <taxon>Candidatus Solibacter</taxon>
    </lineage>
</organism>
<protein>
    <recommendedName>
        <fullName evidence="2">PBS lyase HEAT domain protein repeat-containing protein</fullName>
    </recommendedName>
</protein>
<reference evidence="1" key="1">
    <citation type="submission" date="2006-10" db="EMBL/GenBank/DDBJ databases">
        <title>Complete sequence of Solibacter usitatus Ellin6076.</title>
        <authorList>
            <consortium name="US DOE Joint Genome Institute"/>
            <person name="Copeland A."/>
            <person name="Lucas S."/>
            <person name="Lapidus A."/>
            <person name="Barry K."/>
            <person name="Detter J.C."/>
            <person name="Glavina del Rio T."/>
            <person name="Hammon N."/>
            <person name="Israni S."/>
            <person name="Dalin E."/>
            <person name="Tice H."/>
            <person name="Pitluck S."/>
            <person name="Thompson L.S."/>
            <person name="Brettin T."/>
            <person name="Bruce D."/>
            <person name="Han C."/>
            <person name="Tapia R."/>
            <person name="Gilna P."/>
            <person name="Schmutz J."/>
            <person name="Larimer F."/>
            <person name="Land M."/>
            <person name="Hauser L."/>
            <person name="Kyrpides N."/>
            <person name="Mikhailova N."/>
            <person name="Janssen P.H."/>
            <person name="Kuske C.R."/>
            <person name="Richardson P."/>
        </authorList>
    </citation>
    <scope>NUCLEOTIDE SEQUENCE</scope>
    <source>
        <strain evidence="1">Ellin6076</strain>
    </source>
</reference>
<dbReference type="InParanoid" id="Q01ZQ9"/>
<dbReference type="EMBL" id="CP000473">
    <property type="protein sequence ID" value="ABJ84856.1"/>
    <property type="molecule type" value="Genomic_DNA"/>
</dbReference>
<dbReference type="OrthoDB" id="115545at2"/>
<dbReference type="HOGENOM" id="CLU_893177_0_0_0"/>
<dbReference type="KEGG" id="sus:Acid_3888"/>
<sequence>MANRRIEEQLDKLSALRGVPAAQAAPAIRKALDDRVNLVVAKAANLAAELNLADAVPDLRRAFDRLFDDPVKRDPQCWGKNAMARALGALEHRESAPYLRGASHIQMEPVWGGQEDTAGPLRGICLLALPACADIERSQVLRHLVNALTEPAPPVRADAARALAGLQGDDCALLLRLKARAGDTEAAVSGQVLESLLAIERRDGLPFVNAFLEPGDAVAEEAALALGGSRLAPAVDLLLETWKTARGAEFREAILRGLSISRDDRAIAFLQALAAEGRPQDAAAARAALELFLSNREHA</sequence>
<name>Q01ZQ9_SOLUE</name>
<evidence type="ECO:0008006" key="2">
    <source>
        <dbReference type="Google" id="ProtNLM"/>
    </source>
</evidence>
<gene>
    <name evidence="1" type="ordered locus">Acid_3888</name>
</gene>
<proteinExistence type="predicted"/>
<accession>Q01ZQ9</accession>